<reference evidence="2" key="1">
    <citation type="submission" date="2020-05" db="EMBL/GenBank/DDBJ databases">
        <authorList>
            <person name="Chiriac C."/>
            <person name="Salcher M."/>
            <person name="Ghai R."/>
            <person name="Kavagutti S V."/>
        </authorList>
    </citation>
    <scope>NUCLEOTIDE SEQUENCE</scope>
</reference>
<evidence type="ECO:0000256" key="1">
    <source>
        <dbReference type="SAM" id="Phobius"/>
    </source>
</evidence>
<organism evidence="2">
    <name type="scientific">freshwater metagenome</name>
    <dbReference type="NCBI Taxonomy" id="449393"/>
    <lineage>
        <taxon>unclassified sequences</taxon>
        <taxon>metagenomes</taxon>
        <taxon>ecological metagenomes</taxon>
    </lineage>
</organism>
<dbReference type="EMBL" id="CAEZUZ010000148">
    <property type="protein sequence ID" value="CAB4620377.1"/>
    <property type="molecule type" value="Genomic_DNA"/>
</dbReference>
<gene>
    <name evidence="2" type="ORF">UFOPK1889_00864</name>
</gene>
<accession>A0A6J6I7Q6</accession>
<sequence>MMRFYIEGLRVDPTHHTGGLRLNQWVSIGVFVLAVVFLAVDRSRSREDVTASTVNTHE</sequence>
<protein>
    <submittedName>
        <fullName evidence="2">Unannotated protein</fullName>
    </submittedName>
</protein>
<evidence type="ECO:0000313" key="2">
    <source>
        <dbReference type="EMBL" id="CAB4620377.1"/>
    </source>
</evidence>
<feature type="transmembrane region" description="Helical" evidence="1">
    <location>
        <begin position="22"/>
        <end position="40"/>
    </location>
</feature>
<proteinExistence type="predicted"/>
<keyword evidence="1" id="KW-0472">Membrane</keyword>
<dbReference type="InterPro" id="IPR001640">
    <property type="entry name" value="Lgt"/>
</dbReference>
<keyword evidence="1" id="KW-0812">Transmembrane</keyword>
<dbReference type="AlphaFoldDB" id="A0A6J6I7Q6"/>
<dbReference type="Pfam" id="PF01790">
    <property type="entry name" value="LGT"/>
    <property type="match status" value="1"/>
</dbReference>
<name>A0A6J6I7Q6_9ZZZZ</name>
<keyword evidence="1" id="KW-1133">Transmembrane helix</keyword>